<dbReference type="AlphaFoldDB" id="A0A4C1U562"/>
<reference evidence="2 3" key="1">
    <citation type="journal article" date="2019" name="Commun. Biol.">
        <title>The bagworm genome reveals a unique fibroin gene that provides high tensile strength.</title>
        <authorList>
            <person name="Kono N."/>
            <person name="Nakamura H."/>
            <person name="Ohtoshi R."/>
            <person name="Tomita M."/>
            <person name="Numata K."/>
            <person name="Arakawa K."/>
        </authorList>
    </citation>
    <scope>NUCLEOTIDE SEQUENCE [LARGE SCALE GENOMIC DNA]</scope>
</reference>
<gene>
    <name evidence="2" type="ORF">EVAR_12062_1</name>
</gene>
<feature type="compositionally biased region" description="Low complexity" evidence="1">
    <location>
        <begin position="69"/>
        <end position="80"/>
    </location>
</feature>
<feature type="region of interest" description="Disordered" evidence="1">
    <location>
        <begin position="69"/>
        <end position="110"/>
    </location>
</feature>
<proteinExistence type="predicted"/>
<comment type="caution">
    <text evidence="2">The sequence shown here is derived from an EMBL/GenBank/DDBJ whole genome shotgun (WGS) entry which is preliminary data.</text>
</comment>
<dbReference type="Proteomes" id="UP000299102">
    <property type="component" value="Unassembled WGS sequence"/>
</dbReference>
<sequence length="134" mass="14530">MRRGHHIFEVQSGLALILTIVRQADTLYSDHGRVRRHSIIRTFRFIINAGFKRVHTSDVETCGRGASIAARGAGRGPRPAGDNEGNGRRNCGRSRSAAARRPPARRPHLIHNSLPAGGALAPAGDPCFLFALFS</sequence>
<dbReference type="EMBL" id="BGZK01000129">
    <property type="protein sequence ID" value="GBP21461.1"/>
    <property type="molecule type" value="Genomic_DNA"/>
</dbReference>
<evidence type="ECO:0000256" key="1">
    <source>
        <dbReference type="SAM" id="MobiDB-lite"/>
    </source>
</evidence>
<name>A0A4C1U562_EUMVA</name>
<keyword evidence="3" id="KW-1185">Reference proteome</keyword>
<accession>A0A4C1U562</accession>
<organism evidence="2 3">
    <name type="scientific">Eumeta variegata</name>
    <name type="common">Bagworm moth</name>
    <name type="synonym">Eumeta japonica</name>
    <dbReference type="NCBI Taxonomy" id="151549"/>
    <lineage>
        <taxon>Eukaryota</taxon>
        <taxon>Metazoa</taxon>
        <taxon>Ecdysozoa</taxon>
        <taxon>Arthropoda</taxon>
        <taxon>Hexapoda</taxon>
        <taxon>Insecta</taxon>
        <taxon>Pterygota</taxon>
        <taxon>Neoptera</taxon>
        <taxon>Endopterygota</taxon>
        <taxon>Lepidoptera</taxon>
        <taxon>Glossata</taxon>
        <taxon>Ditrysia</taxon>
        <taxon>Tineoidea</taxon>
        <taxon>Psychidae</taxon>
        <taxon>Oiketicinae</taxon>
        <taxon>Eumeta</taxon>
    </lineage>
</organism>
<protein>
    <submittedName>
        <fullName evidence="2">Uncharacterized protein</fullName>
    </submittedName>
</protein>
<evidence type="ECO:0000313" key="3">
    <source>
        <dbReference type="Proteomes" id="UP000299102"/>
    </source>
</evidence>
<evidence type="ECO:0000313" key="2">
    <source>
        <dbReference type="EMBL" id="GBP21461.1"/>
    </source>
</evidence>